<dbReference type="PROSITE" id="PS51257">
    <property type="entry name" value="PROKAR_LIPOPROTEIN"/>
    <property type="match status" value="1"/>
</dbReference>
<evidence type="ECO:0000313" key="3">
    <source>
        <dbReference type="Proteomes" id="UP001155280"/>
    </source>
</evidence>
<gene>
    <name evidence="2" type="ORF">MKO06_06080</name>
</gene>
<keyword evidence="3" id="KW-1185">Reference proteome</keyword>
<keyword evidence="1" id="KW-0732">Signal</keyword>
<evidence type="ECO:0000313" key="2">
    <source>
        <dbReference type="EMBL" id="MCP9199465.1"/>
    </source>
</evidence>
<sequence>MKKIVFILAILVFFITGCSSNGSEDVEQIYYEMYSRGSSTTINISPEKIEVISTGLKSDKTSMKLKKEEWDGLVETIKVLDIEKLKDLEVPSDLRASDASPHAVLKLSKNDTVFETKNFDHGNPPQSIRPLVQAILRLSENVE</sequence>
<comment type="caution">
    <text evidence="2">The sequence shown here is derived from an EMBL/GenBank/DDBJ whole genome shotgun (WGS) entry which is preliminary data.</text>
</comment>
<reference evidence="2" key="1">
    <citation type="submission" date="2022-07" db="EMBL/GenBank/DDBJ databases">
        <title>Gramela sediminis sp. nov., isolated from deep-sea sediment of the Indian Ocean.</title>
        <authorList>
            <person name="Shi H."/>
        </authorList>
    </citation>
    <scope>NUCLEOTIDE SEQUENCE</scope>
    <source>
        <strain evidence="2">GC03-9</strain>
    </source>
</reference>
<feature type="signal peptide" evidence="1">
    <location>
        <begin position="1"/>
        <end position="23"/>
    </location>
</feature>
<dbReference type="Proteomes" id="UP001155280">
    <property type="component" value="Unassembled WGS sequence"/>
</dbReference>
<feature type="chain" id="PRO_5040951877" description="Lipoprotein" evidence="1">
    <location>
        <begin position="24"/>
        <end position="143"/>
    </location>
</feature>
<protein>
    <recommendedName>
        <fullName evidence="4">Lipoprotein</fullName>
    </recommendedName>
</protein>
<proteinExistence type="predicted"/>
<name>A0A9X2I430_9FLAO</name>
<evidence type="ECO:0000256" key="1">
    <source>
        <dbReference type="SAM" id="SignalP"/>
    </source>
</evidence>
<evidence type="ECO:0008006" key="4">
    <source>
        <dbReference type="Google" id="ProtNLM"/>
    </source>
</evidence>
<dbReference type="AlphaFoldDB" id="A0A9X2I430"/>
<dbReference type="RefSeq" id="WP_241549760.1">
    <property type="nucleotide sequence ID" value="NZ_JANCNS010000001.1"/>
</dbReference>
<accession>A0A9X2I430</accession>
<organism evidence="2 3">
    <name type="scientific">Christiangramia oceanisediminis</name>
    <dbReference type="NCBI Taxonomy" id="2920386"/>
    <lineage>
        <taxon>Bacteria</taxon>
        <taxon>Pseudomonadati</taxon>
        <taxon>Bacteroidota</taxon>
        <taxon>Flavobacteriia</taxon>
        <taxon>Flavobacteriales</taxon>
        <taxon>Flavobacteriaceae</taxon>
        <taxon>Christiangramia</taxon>
    </lineage>
</organism>
<dbReference type="EMBL" id="JANCNS010000001">
    <property type="protein sequence ID" value="MCP9199465.1"/>
    <property type="molecule type" value="Genomic_DNA"/>
</dbReference>